<evidence type="ECO:0000313" key="2">
    <source>
        <dbReference type="EMBL" id="STX27675.1"/>
    </source>
</evidence>
<dbReference type="Proteomes" id="UP000254968">
    <property type="component" value="Unassembled WGS sequence"/>
</dbReference>
<proteinExistence type="predicted"/>
<gene>
    <name evidence="2" type="ORF">NCTC13315_00182</name>
</gene>
<dbReference type="AlphaFoldDB" id="A0A378HZ75"/>
<evidence type="ECO:0000256" key="1">
    <source>
        <dbReference type="SAM" id="SignalP"/>
    </source>
</evidence>
<keyword evidence="3" id="KW-1185">Reference proteome</keyword>
<accession>A0A378HZ75</accession>
<keyword evidence="1" id="KW-0732">Signal</keyword>
<protein>
    <submittedName>
        <fullName evidence="2">Uncharacterized protein</fullName>
    </submittedName>
</protein>
<evidence type="ECO:0000313" key="3">
    <source>
        <dbReference type="Proteomes" id="UP000254968"/>
    </source>
</evidence>
<dbReference type="EMBL" id="UGNV01000001">
    <property type="protein sequence ID" value="STX27675.1"/>
    <property type="molecule type" value="Genomic_DNA"/>
</dbReference>
<organism evidence="2 3">
    <name type="scientific">Legionella beliardensis</name>
    <dbReference type="NCBI Taxonomy" id="91822"/>
    <lineage>
        <taxon>Bacteria</taxon>
        <taxon>Pseudomonadati</taxon>
        <taxon>Pseudomonadota</taxon>
        <taxon>Gammaproteobacteria</taxon>
        <taxon>Legionellales</taxon>
        <taxon>Legionellaceae</taxon>
        <taxon>Legionella</taxon>
    </lineage>
</organism>
<sequence>MKKLSLIMATTFLFSPAVFSGEAKNACKEIAKACEAAGFKDNDKKFWRDCMRPVILGKKVDGVTVESTQVTTCRERKIVQLQRELKEFQSVK</sequence>
<name>A0A378HZ75_9GAMM</name>
<dbReference type="OrthoDB" id="5653851at2"/>
<feature type="signal peptide" evidence="1">
    <location>
        <begin position="1"/>
        <end position="20"/>
    </location>
</feature>
<dbReference type="RefSeq" id="WP_115301472.1">
    <property type="nucleotide sequence ID" value="NZ_CAAAHO010000003.1"/>
</dbReference>
<feature type="chain" id="PRO_5016879615" evidence="1">
    <location>
        <begin position="21"/>
        <end position="92"/>
    </location>
</feature>
<reference evidence="2 3" key="1">
    <citation type="submission" date="2018-06" db="EMBL/GenBank/DDBJ databases">
        <authorList>
            <consortium name="Pathogen Informatics"/>
            <person name="Doyle S."/>
        </authorList>
    </citation>
    <scope>NUCLEOTIDE SEQUENCE [LARGE SCALE GENOMIC DNA]</scope>
    <source>
        <strain evidence="2 3">NCTC13315</strain>
    </source>
</reference>